<evidence type="ECO:0000313" key="6">
    <source>
        <dbReference type="EMBL" id="MBA8826609.1"/>
    </source>
</evidence>
<dbReference type="PRINTS" id="PR00455">
    <property type="entry name" value="HTHTETR"/>
</dbReference>
<evidence type="ECO:0000256" key="3">
    <source>
        <dbReference type="ARBA" id="ARBA00023163"/>
    </source>
</evidence>
<dbReference type="GO" id="GO:0003700">
    <property type="term" value="F:DNA-binding transcription factor activity"/>
    <property type="evidence" value="ECO:0007669"/>
    <property type="project" value="TreeGrafter"/>
</dbReference>
<dbReference type="PANTHER" id="PTHR30055:SF234">
    <property type="entry name" value="HTH-TYPE TRANSCRIPTIONAL REGULATOR BETI"/>
    <property type="match status" value="1"/>
</dbReference>
<dbReference type="Gene3D" id="1.10.357.10">
    <property type="entry name" value="Tetracycline Repressor, domain 2"/>
    <property type="match status" value="1"/>
</dbReference>
<evidence type="ECO:0000259" key="5">
    <source>
        <dbReference type="PROSITE" id="PS50977"/>
    </source>
</evidence>
<dbReference type="SUPFAM" id="SSF46689">
    <property type="entry name" value="Homeodomain-like"/>
    <property type="match status" value="1"/>
</dbReference>
<keyword evidence="1" id="KW-0805">Transcription regulation</keyword>
<dbReference type="PANTHER" id="PTHR30055">
    <property type="entry name" value="HTH-TYPE TRANSCRIPTIONAL REGULATOR RUTR"/>
    <property type="match status" value="1"/>
</dbReference>
<dbReference type="InterPro" id="IPR009057">
    <property type="entry name" value="Homeodomain-like_sf"/>
</dbReference>
<protein>
    <submittedName>
        <fullName evidence="6">AcrR family transcriptional regulator</fullName>
    </submittedName>
</protein>
<dbReference type="Pfam" id="PF21351">
    <property type="entry name" value="TetR_C_41"/>
    <property type="match status" value="1"/>
</dbReference>
<dbReference type="InterPro" id="IPR050109">
    <property type="entry name" value="HTH-type_TetR-like_transc_reg"/>
</dbReference>
<feature type="domain" description="HTH tetR-type" evidence="5">
    <location>
        <begin position="1"/>
        <end position="60"/>
    </location>
</feature>
<dbReference type="Pfam" id="PF00440">
    <property type="entry name" value="TetR_N"/>
    <property type="match status" value="1"/>
</dbReference>
<comment type="caution">
    <text evidence="6">The sequence shown here is derived from an EMBL/GenBank/DDBJ whole genome shotgun (WGS) entry which is preliminary data.</text>
</comment>
<feature type="DNA-binding region" description="H-T-H motif" evidence="4">
    <location>
        <begin position="23"/>
        <end position="42"/>
    </location>
</feature>
<reference evidence="6 7" key="1">
    <citation type="submission" date="2020-07" db="EMBL/GenBank/DDBJ databases">
        <title>Sequencing the genomes of 1000 actinobacteria strains.</title>
        <authorList>
            <person name="Klenk H.-P."/>
        </authorList>
    </citation>
    <scope>NUCLEOTIDE SEQUENCE [LARGE SCALE GENOMIC DNA]</scope>
    <source>
        <strain evidence="6 7">DSM 45975</strain>
    </source>
</reference>
<keyword evidence="7" id="KW-1185">Reference proteome</keyword>
<evidence type="ECO:0000256" key="1">
    <source>
        <dbReference type="ARBA" id="ARBA00023015"/>
    </source>
</evidence>
<gene>
    <name evidence="6" type="ORF">FHX42_003988</name>
</gene>
<evidence type="ECO:0000256" key="2">
    <source>
        <dbReference type="ARBA" id="ARBA00023125"/>
    </source>
</evidence>
<dbReference type="AlphaFoldDB" id="A0A839E124"/>
<evidence type="ECO:0000313" key="7">
    <source>
        <dbReference type="Proteomes" id="UP000569329"/>
    </source>
</evidence>
<dbReference type="GO" id="GO:0000976">
    <property type="term" value="F:transcription cis-regulatory region binding"/>
    <property type="evidence" value="ECO:0007669"/>
    <property type="project" value="TreeGrafter"/>
</dbReference>
<proteinExistence type="predicted"/>
<dbReference type="SUPFAM" id="SSF48498">
    <property type="entry name" value="Tetracyclin repressor-like, C-terminal domain"/>
    <property type="match status" value="1"/>
</dbReference>
<dbReference type="FunFam" id="1.10.10.60:FF:000141">
    <property type="entry name" value="TetR family transcriptional regulator"/>
    <property type="match status" value="1"/>
</dbReference>
<dbReference type="Proteomes" id="UP000569329">
    <property type="component" value="Unassembled WGS sequence"/>
</dbReference>
<dbReference type="GO" id="GO:0045892">
    <property type="term" value="P:negative regulation of DNA-templated transcription"/>
    <property type="evidence" value="ECO:0007669"/>
    <property type="project" value="UniProtKB-ARBA"/>
</dbReference>
<dbReference type="PROSITE" id="PS50977">
    <property type="entry name" value="HTH_TETR_2"/>
    <property type="match status" value="1"/>
</dbReference>
<keyword evidence="2 4" id="KW-0238">DNA-binding</keyword>
<keyword evidence="3" id="KW-0804">Transcription</keyword>
<dbReference type="RefSeq" id="WP_182545833.1">
    <property type="nucleotide sequence ID" value="NZ_JACGWZ010000006.1"/>
</dbReference>
<organism evidence="6 7">
    <name type="scientific">Halosaccharopolyspora lacisalsi</name>
    <dbReference type="NCBI Taxonomy" id="1000566"/>
    <lineage>
        <taxon>Bacteria</taxon>
        <taxon>Bacillati</taxon>
        <taxon>Actinomycetota</taxon>
        <taxon>Actinomycetes</taxon>
        <taxon>Pseudonocardiales</taxon>
        <taxon>Pseudonocardiaceae</taxon>
        <taxon>Halosaccharopolyspora</taxon>
    </lineage>
</organism>
<dbReference type="InterPro" id="IPR049484">
    <property type="entry name" value="Rv0078-like_C"/>
</dbReference>
<accession>A0A839E124</accession>
<dbReference type="InterPro" id="IPR001647">
    <property type="entry name" value="HTH_TetR"/>
</dbReference>
<name>A0A839E124_9PSEU</name>
<dbReference type="InterPro" id="IPR036271">
    <property type="entry name" value="Tet_transcr_reg_TetR-rel_C_sf"/>
</dbReference>
<evidence type="ECO:0000256" key="4">
    <source>
        <dbReference type="PROSITE-ProRule" id="PRU00335"/>
    </source>
</evidence>
<dbReference type="InterPro" id="IPR023772">
    <property type="entry name" value="DNA-bd_HTH_TetR-type_CS"/>
</dbReference>
<sequence>MTRAAVLEGARELFVERGFDATSVDEIARASEVSKGAVYHHFSDKKQLFAELFSEVQGSVMRTVTEVAAAADTDWQQAVEAARTFLRSYAADESARVILRQAPAVLGQERIREIDEKVALPFVRGLLEHLRDTGQLQPVPVVTTARMIFGLLCEATTLVTEGADPSSASEEAETVMLFMLGGLLRTPQTSGPPAQA</sequence>
<dbReference type="PROSITE" id="PS01081">
    <property type="entry name" value="HTH_TETR_1"/>
    <property type="match status" value="1"/>
</dbReference>
<dbReference type="EMBL" id="JACGWZ010000006">
    <property type="protein sequence ID" value="MBA8826609.1"/>
    <property type="molecule type" value="Genomic_DNA"/>
</dbReference>